<dbReference type="Proteomes" id="UP001194580">
    <property type="component" value="Unassembled WGS sequence"/>
</dbReference>
<keyword evidence="3" id="KW-1133">Transmembrane helix</keyword>
<accession>A0AAD4H853</accession>
<evidence type="ECO:0000256" key="2">
    <source>
        <dbReference type="ARBA" id="ARBA00023157"/>
    </source>
</evidence>
<evidence type="ECO:0000256" key="1">
    <source>
        <dbReference type="ARBA" id="ARBA00007085"/>
    </source>
</evidence>
<evidence type="ECO:0000313" key="6">
    <source>
        <dbReference type="Proteomes" id="UP001194580"/>
    </source>
</evidence>
<evidence type="ECO:0000259" key="4">
    <source>
        <dbReference type="PROSITE" id="PS51378"/>
    </source>
</evidence>
<dbReference type="InterPro" id="IPR001542">
    <property type="entry name" value="Defensin_invertebrate/fungal"/>
</dbReference>
<name>A0AAD4H853_9FUNG</name>
<dbReference type="EMBL" id="JAAAIL010000318">
    <property type="protein sequence ID" value="KAG0276971.1"/>
    <property type="molecule type" value="Genomic_DNA"/>
</dbReference>
<proteinExistence type="inferred from homology"/>
<keyword evidence="6" id="KW-1185">Reference proteome</keyword>
<comment type="caution">
    <text evidence="5">The sequence shown here is derived from an EMBL/GenBank/DDBJ whole genome shotgun (WGS) entry which is preliminary data.</text>
</comment>
<dbReference type="SUPFAM" id="SSF57095">
    <property type="entry name" value="Scorpion toxin-like"/>
    <property type="match status" value="1"/>
</dbReference>
<organism evidence="5 6">
    <name type="scientific">Linnemannia exigua</name>
    <dbReference type="NCBI Taxonomy" id="604196"/>
    <lineage>
        <taxon>Eukaryota</taxon>
        <taxon>Fungi</taxon>
        <taxon>Fungi incertae sedis</taxon>
        <taxon>Mucoromycota</taxon>
        <taxon>Mortierellomycotina</taxon>
        <taxon>Mortierellomycetes</taxon>
        <taxon>Mortierellales</taxon>
        <taxon>Mortierellaceae</taxon>
        <taxon>Linnemannia</taxon>
    </lineage>
</organism>
<evidence type="ECO:0000256" key="3">
    <source>
        <dbReference type="SAM" id="Phobius"/>
    </source>
</evidence>
<reference evidence="5" key="1">
    <citation type="journal article" date="2020" name="Fungal Divers.">
        <title>Resolving the Mortierellaceae phylogeny through synthesis of multi-gene phylogenetics and phylogenomics.</title>
        <authorList>
            <person name="Vandepol N."/>
            <person name="Liber J."/>
            <person name="Desiro A."/>
            <person name="Na H."/>
            <person name="Kennedy M."/>
            <person name="Barry K."/>
            <person name="Grigoriev I.V."/>
            <person name="Miller A.N."/>
            <person name="O'Donnell K."/>
            <person name="Stajich J.E."/>
            <person name="Bonito G."/>
        </authorList>
    </citation>
    <scope>NUCLEOTIDE SEQUENCE</scope>
    <source>
        <strain evidence="5">NRRL 28262</strain>
    </source>
</reference>
<feature type="transmembrane region" description="Helical" evidence="3">
    <location>
        <begin position="26"/>
        <end position="47"/>
    </location>
</feature>
<protein>
    <recommendedName>
        <fullName evidence="4">Invertebrate defensins family profile domain-containing protein</fullName>
    </recommendedName>
</protein>
<sequence length="82" mass="8552">MSPIATSAPVSPIIVQKGSKAVSKKFLLGAIAVVAVTTLATPVAAGFGCPDSQACANYCFSIHRNGGYCGGWFWHTCYCNTH</sequence>
<evidence type="ECO:0000313" key="5">
    <source>
        <dbReference type="EMBL" id="KAG0276971.1"/>
    </source>
</evidence>
<comment type="similarity">
    <text evidence="1">Belongs to the invertebrate defensin family.</text>
</comment>
<dbReference type="PROSITE" id="PS51378">
    <property type="entry name" value="INVERT_DEFENSINS"/>
    <property type="match status" value="1"/>
</dbReference>
<keyword evidence="3" id="KW-0812">Transmembrane</keyword>
<feature type="domain" description="Invertebrate defensins family profile" evidence="4">
    <location>
        <begin position="46"/>
        <end position="81"/>
    </location>
</feature>
<keyword evidence="3" id="KW-0472">Membrane</keyword>
<keyword evidence="2" id="KW-1015">Disulfide bond</keyword>
<dbReference type="Pfam" id="PF01097">
    <property type="entry name" value="Defensin_2"/>
    <property type="match status" value="1"/>
</dbReference>
<dbReference type="AlphaFoldDB" id="A0AAD4H853"/>
<gene>
    <name evidence="5" type="ORF">BGZ95_006751</name>
</gene>
<dbReference type="InterPro" id="IPR036574">
    <property type="entry name" value="Scorpion_toxin-like_sf"/>
</dbReference>
<dbReference type="GO" id="GO:0006952">
    <property type="term" value="P:defense response"/>
    <property type="evidence" value="ECO:0007669"/>
    <property type="project" value="InterPro"/>
</dbReference>